<dbReference type="EMBL" id="GBXM01104320">
    <property type="protein sequence ID" value="JAH04257.1"/>
    <property type="molecule type" value="Transcribed_RNA"/>
</dbReference>
<name>A0A0E9PJ15_ANGAN</name>
<reference evidence="1" key="2">
    <citation type="journal article" date="2015" name="Fish Shellfish Immunol.">
        <title>Early steps in the European eel (Anguilla anguilla)-Vibrio vulnificus interaction in the gills: Role of the RtxA13 toxin.</title>
        <authorList>
            <person name="Callol A."/>
            <person name="Pajuelo D."/>
            <person name="Ebbesson L."/>
            <person name="Teles M."/>
            <person name="MacKenzie S."/>
            <person name="Amaro C."/>
        </authorList>
    </citation>
    <scope>NUCLEOTIDE SEQUENCE</scope>
</reference>
<accession>A0A0E9PJ15</accession>
<protein>
    <submittedName>
        <fullName evidence="1">Uncharacterized protein</fullName>
    </submittedName>
</protein>
<organism evidence="1">
    <name type="scientific">Anguilla anguilla</name>
    <name type="common">European freshwater eel</name>
    <name type="synonym">Muraena anguilla</name>
    <dbReference type="NCBI Taxonomy" id="7936"/>
    <lineage>
        <taxon>Eukaryota</taxon>
        <taxon>Metazoa</taxon>
        <taxon>Chordata</taxon>
        <taxon>Craniata</taxon>
        <taxon>Vertebrata</taxon>
        <taxon>Euteleostomi</taxon>
        <taxon>Actinopterygii</taxon>
        <taxon>Neopterygii</taxon>
        <taxon>Teleostei</taxon>
        <taxon>Anguilliformes</taxon>
        <taxon>Anguillidae</taxon>
        <taxon>Anguilla</taxon>
    </lineage>
</organism>
<reference evidence="1" key="1">
    <citation type="submission" date="2014-11" db="EMBL/GenBank/DDBJ databases">
        <authorList>
            <person name="Amaro Gonzalez C."/>
        </authorList>
    </citation>
    <scope>NUCLEOTIDE SEQUENCE</scope>
</reference>
<dbReference type="AlphaFoldDB" id="A0A0E9PJ15"/>
<proteinExistence type="predicted"/>
<sequence length="41" mass="4576">MNEHTLPITISPSVPHARFHAVQSISARGNAKKREKLPGWL</sequence>
<evidence type="ECO:0000313" key="1">
    <source>
        <dbReference type="EMBL" id="JAH04257.1"/>
    </source>
</evidence>